<dbReference type="PANTHER" id="PTHR46516:SF1">
    <property type="entry name" value="TRNA-SPECIFIC ADENOSINE DEAMINASE 1"/>
    <property type="match status" value="1"/>
</dbReference>
<comment type="similarity">
    <text evidence="7">Belongs to the ADAT1 family.</text>
</comment>
<dbReference type="EMBL" id="JAVRJZ010000017">
    <property type="protein sequence ID" value="KAK2709376.1"/>
    <property type="molecule type" value="Genomic_DNA"/>
</dbReference>
<name>A0AA88L1Q1_ARTSF</name>
<dbReference type="GO" id="GO:0003723">
    <property type="term" value="F:RNA binding"/>
    <property type="evidence" value="ECO:0007669"/>
    <property type="project" value="InterPro"/>
</dbReference>
<accession>A0AA88L1Q1</accession>
<gene>
    <name evidence="13" type="ORF">QYM36_013143</name>
</gene>
<keyword evidence="14" id="KW-1185">Reference proteome</keyword>
<keyword evidence="4" id="KW-0862">Zinc</keyword>
<comment type="function">
    <text evidence="6">Specifically deaminates adenosine-37 to inosine in tRNA-Ala.</text>
</comment>
<evidence type="ECO:0000256" key="9">
    <source>
        <dbReference type="ARBA" id="ARBA00040502"/>
    </source>
</evidence>
<evidence type="ECO:0000256" key="5">
    <source>
        <dbReference type="ARBA" id="ARBA00037026"/>
    </source>
</evidence>
<dbReference type="InterPro" id="IPR002466">
    <property type="entry name" value="A_deamin"/>
</dbReference>
<reference evidence="13" key="1">
    <citation type="submission" date="2023-07" db="EMBL/GenBank/DDBJ databases">
        <title>Chromosome-level genome assembly of Artemia franciscana.</title>
        <authorList>
            <person name="Jo E."/>
        </authorList>
    </citation>
    <scope>NUCLEOTIDE SEQUENCE</scope>
    <source>
        <tissue evidence="13">Whole body</tissue>
    </source>
</reference>
<dbReference type="GO" id="GO:0046872">
    <property type="term" value="F:metal ion binding"/>
    <property type="evidence" value="ECO:0007669"/>
    <property type="project" value="UniProtKB-KW"/>
</dbReference>
<evidence type="ECO:0000256" key="11">
    <source>
        <dbReference type="ARBA" id="ARBA00047635"/>
    </source>
</evidence>
<dbReference type="PROSITE" id="PS50141">
    <property type="entry name" value="A_DEAMIN_EDITASE"/>
    <property type="match status" value="1"/>
</dbReference>
<dbReference type="EC" id="3.5.4.34" evidence="8"/>
<keyword evidence="3" id="KW-0378">Hydrolase</keyword>
<dbReference type="AlphaFoldDB" id="A0AA88L1Q1"/>
<evidence type="ECO:0000256" key="6">
    <source>
        <dbReference type="ARBA" id="ARBA00037784"/>
    </source>
</evidence>
<dbReference type="SMART" id="SM00552">
    <property type="entry name" value="ADEAMc"/>
    <property type="match status" value="1"/>
</dbReference>
<evidence type="ECO:0000256" key="1">
    <source>
        <dbReference type="ARBA" id="ARBA00022694"/>
    </source>
</evidence>
<dbReference type="Pfam" id="PF02137">
    <property type="entry name" value="A_deamin"/>
    <property type="match status" value="1"/>
</dbReference>
<keyword evidence="2" id="KW-0479">Metal-binding</keyword>
<dbReference type="PANTHER" id="PTHR46516">
    <property type="entry name" value="TRNA-SPECIFIC ADENOSINE DEAMINASE 1"/>
    <property type="match status" value="1"/>
</dbReference>
<organism evidence="13 14">
    <name type="scientific">Artemia franciscana</name>
    <name type="common">Brine shrimp</name>
    <name type="synonym">Artemia sanfranciscana</name>
    <dbReference type="NCBI Taxonomy" id="6661"/>
    <lineage>
        <taxon>Eukaryota</taxon>
        <taxon>Metazoa</taxon>
        <taxon>Ecdysozoa</taxon>
        <taxon>Arthropoda</taxon>
        <taxon>Crustacea</taxon>
        <taxon>Branchiopoda</taxon>
        <taxon>Anostraca</taxon>
        <taxon>Artemiidae</taxon>
        <taxon>Artemia</taxon>
    </lineage>
</organism>
<evidence type="ECO:0000256" key="10">
    <source>
        <dbReference type="ARBA" id="ARBA00041760"/>
    </source>
</evidence>
<evidence type="ECO:0000256" key="8">
    <source>
        <dbReference type="ARBA" id="ARBA00038940"/>
    </source>
</evidence>
<evidence type="ECO:0000256" key="4">
    <source>
        <dbReference type="ARBA" id="ARBA00022833"/>
    </source>
</evidence>
<comment type="cofactor">
    <cofactor evidence="5">
        <name>1D-myo-inositol hexakisphosphate</name>
        <dbReference type="ChEBI" id="CHEBI:58130"/>
    </cofactor>
</comment>
<evidence type="ECO:0000256" key="3">
    <source>
        <dbReference type="ARBA" id="ARBA00022801"/>
    </source>
</evidence>
<feature type="domain" description="A to I editase" evidence="12">
    <location>
        <begin position="51"/>
        <end position="421"/>
    </location>
</feature>
<proteinExistence type="inferred from homology"/>
<comment type="catalytic activity">
    <reaction evidence="11">
        <text>adenosine(37) in tRNA(Ala) + H2O + H(+) = inosine(37) in tRNA(Ala) + NH4(+)</text>
        <dbReference type="Rhea" id="RHEA:50968"/>
        <dbReference type="Rhea" id="RHEA-COMP:12855"/>
        <dbReference type="Rhea" id="RHEA-COMP:12856"/>
        <dbReference type="ChEBI" id="CHEBI:15377"/>
        <dbReference type="ChEBI" id="CHEBI:15378"/>
        <dbReference type="ChEBI" id="CHEBI:28938"/>
        <dbReference type="ChEBI" id="CHEBI:74411"/>
        <dbReference type="ChEBI" id="CHEBI:82852"/>
        <dbReference type="EC" id="3.5.4.34"/>
    </reaction>
</comment>
<comment type="caution">
    <text evidence="13">The sequence shown here is derived from an EMBL/GenBank/DDBJ whole genome shotgun (WGS) entry which is preliminary data.</text>
</comment>
<evidence type="ECO:0000256" key="7">
    <source>
        <dbReference type="ARBA" id="ARBA00038326"/>
    </source>
</evidence>
<evidence type="ECO:0000256" key="2">
    <source>
        <dbReference type="ARBA" id="ARBA00022723"/>
    </source>
</evidence>
<dbReference type="GO" id="GO:0008033">
    <property type="term" value="P:tRNA processing"/>
    <property type="evidence" value="ECO:0007669"/>
    <property type="project" value="UniProtKB-KW"/>
</dbReference>
<evidence type="ECO:0000313" key="13">
    <source>
        <dbReference type="EMBL" id="KAK2709376.1"/>
    </source>
</evidence>
<evidence type="ECO:0000259" key="12">
    <source>
        <dbReference type="PROSITE" id="PS50141"/>
    </source>
</evidence>
<dbReference type="GO" id="GO:0043829">
    <property type="term" value="F:tRNA-specific adenosine-37 deaminase activity"/>
    <property type="evidence" value="ECO:0007669"/>
    <property type="project" value="UniProtKB-EC"/>
</dbReference>
<dbReference type="Proteomes" id="UP001187531">
    <property type="component" value="Unassembled WGS sequence"/>
</dbReference>
<sequence>MEKGTQKDKIAKAALDKYDELKKTGKPIPSQEWTVYTAIVMLNTKEEIVVALGTGSKCIGKTSLSSNGDTINDSHAEVIARRCFLKFLYSEMRKSVYEESICLNYKKDMAKFILKDDITFHMFTTCLPCGDATIFQVSPKYESNKFKKEIKVTPPLEKRLKTETDTYSVDVNDDNNEERETLVNFTDLNRTGAKCLPLGFQDPKLLGTQYHVIGVLRTKPGRGDPTLSMSCSDKIAKWNLLGVQGSLLSWFLEKPIYFSSIIFGKCRFNLDSVERAIYGRFKNDLLDFVFPIGYRHNCPVIDVVDINRKELMKDDSIKPCSGSILWYYGCKNQEVAVEGKKQGVTKKLRNIGKANLSVCKRELYHDYVNLKTAVSTEKFETVKLTYSEAKNLSVEYCKLWKDVRDRVFKIWSQKPKHFEGFSICEQ</sequence>
<evidence type="ECO:0000313" key="14">
    <source>
        <dbReference type="Proteomes" id="UP001187531"/>
    </source>
</evidence>
<protein>
    <recommendedName>
        <fullName evidence="9">tRNA-specific adenosine deaminase 1</fullName>
        <ecNumber evidence="8">3.5.4.34</ecNumber>
    </recommendedName>
    <alternativeName>
        <fullName evidence="10">tRNA-specific adenosine-37 deaminase</fullName>
    </alternativeName>
</protein>
<keyword evidence="1" id="KW-0819">tRNA processing</keyword>